<keyword evidence="1" id="KW-0812">Transmembrane</keyword>
<proteinExistence type="predicted"/>
<protein>
    <submittedName>
        <fullName evidence="2">Uncharacterized protein</fullName>
    </submittedName>
</protein>
<organism evidence="2 3">
    <name type="scientific">Spirosoma endophyticum</name>
    <dbReference type="NCBI Taxonomy" id="662367"/>
    <lineage>
        <taxon>Bacteria</taxon>
        <taxon>Pseudomonadati</taxon>
        <taxon>Bacteroidota</taxon>
        <taxon>Cytophagia</taxon>
        <taxon>Cytophagales</taxon>
        <taxon>Cytophagaceae</taxon>
        <taxon>Spirosoma</taxon>
    </lineage>
</organism>
<dbReference type="AlphaFoldDB" id="A0A1I1VQ78"/>
<evidence type="ECO:0000313" key="3">
    <source>
        <dbReference type="Proteomes" id="UP000198598"/>
    </source>
</evidence>
<dbReference type="Proteomes" id="UP000198598">
    <property type="component" value="Unassembled WGS sequence"/>
</dbReference>
<keyword evidence="1" id="KW-1133">Transmembrane helix</keyword>
<gene>
    <name evidence="2" type="ORF">SAMN05216167_107198</name>
</gene>
<evidence type="ECO:0000256" key="1">
    <source>
        <dbReference type="SAM" id="Phobius"/>
    </source>
</evidence>
<dbReference type="STRING" id="662367.SAMN05216167_107198"/>
<feature type="transmembrane region" description="Helical" evidence="1">
    <location>
        <begin position="25"/>
        <end position="47"/>
    </location>
</feature>
<accession>A0A1I1VQ78</accession>
<sequence>MEAKKSPDRSIGNESSDLFIVEVNFVGLTLLQPVVCPYYIPFLLYAYL</sequence>
<dbReference type="EMBL" id="FOLQ01000007">
    <property type="protein sequence ID" value="SFD82680.1"/>
    <property type="molecule type" value="Genomic_DNA"/>
</dbReference>
<evidence type="ECO:0000313" key="2">
    <source>
        <dbReference type="EMBL" id="SFD82680.1"/>
    </source>
</evidence>
<name>A0A1I1VQ78_9BACT</name>
<keyword evidence="3" id="KW-1185">Reference proteome</keyword>
<keyword evidence="1" id="KW-0472">Membrane</keyword>
<reference evidence="2 3" key="1">
    <citation type="submission" date="2016-10" db="EMBL/GenBank/DDBJ databases">
        <authorList>
            <person name="de Groot N.N."/>
        </authorList>
    </citation>
    <scope>NUCLEOTIDE SEQUENCE [LARGE SCALE GENOMIC DNA]</scope>
    <source>
        <strain evidence="2 3">DSM 26130</strain>
    </source>
</reference>